<evidence type="ECO:0000256" key="5">
    <source>
        <dbReference type="ARBA" id="ARBA00022475"/>
    </source>
</evidence>
<accession>A0A0R2M6X8</accession>
<organism evidence="16 17">
    <name type="scientific">Lactiplantibacillus xiangfangensis</name>
    <dbReference type="NCBI Taxonomy" id="942150"/>
    <lineage>
        <taxon>Bacteria</taxon>
        <taxon>Bacillati</taxon>
        <taxon>Bacillota</taxon>
        <taxon>Bacilli</taxon>
        <taxon>Lactobacillales</taxon>
        <taxon>Lactobacillaceae</taxon>
        <taxon>Lactiplantibacillus</taxon>
    </lineage>
</organism>
<dbReference type="STRING" id="942150.IV64_GL000288"/>
<comment type="caution">
    <text evidence="16">The sequence shown here is derived from an EMBL/GenBank/DDBJ whole genome shotgun (WGS) entry which is preliminary data.</text>
</comment>
<dbReference type="InterPro" id="IPR024320">
    <property type="entry name" value="LPG_synthase_C"/>
</dbReference>
<dbReference type="EC" id="2.3.2.3" evidence="3 14"/>
<evidence type="ECO:0000256" key="4">
    <source>
        <dbReference type="ARBA" id="ARBA00021546"/>
    </source>
</evidence>
<evidence type="ECO:0000256" key="10">
    <source>
        <dbReference type="ARBA" id="ARBA00023136"/>
    </source>
</evidence>
<dbReference type="EMBL" id="JQCL01000074">
    <property type="protein sequence ID" value="KRO09159.1"/>
    <property type="molecule type" value="Genomic_DNA"/>
</dbReference>
<dbReference type="GO" id="GO:0005886">
    <property type="term" value="C:plasma membrane"/>
    <property type="evidence" value="ECO:0007669"/>
    <property type="project" value="UniProtKB-SubCell"/>
</dbReference>
<proteinExistence type="inferred from homology"/>
<evidence type="ECO:0000256" key="1">
    <source>
        <dbReference type="ARBA" id="ARBA00004651"/>
    </source>
</evidence>
<dbReference type="InterPro" id="IPR051211">
    <property type="entry name" value="PG_lysyltransferase"/>
</dbReference>
<evidence type="ECO:0000256" key="13">
    <source>
        <dbReference type="ARBA" id="ARBA00047540"/>
    </source>
</evidence>
<feature type="transmembrane region" description="Helical" evidence="14">
    <location>
        <begin position="499"/>
        <end position="521"/>
    </location>
</feature>
<dbReference type="Pfam" id="PF03706">
    <property type="entry name" value="LPG_synthase_TM"/>
    <property type="match status" value="1"/>
</dbReference>
<dbReference type="SUPFAM" id="SSF55729">
    <property type="entry name" value="Acyl-CoA N-acyltransferases (Nat)"/>
    <property type="match status" value="1"/>
</dbReference>
<feature type="transmembrane region" description="Helical" evidence="14">
    <location>
        <begin position="284"/>
        <end position="308"/>
    </location>
</feature>
<feature type="transmembrane region" description="Helical" evidence="14">
    <location>
        <begin position="174"/>
        <end position="195"/>
    </location>
</feature>
<feature type="transmembrane region" description="Helical" evidence="14">
    <location>
        <begin position="398"/>
        <end position="417"/>
    </location>
</feature>
<dbReference type="GO" id="GO:0004812">
    <property type="term" value="F:aminoacyl-tRNA ligase activity"/>
    <property type="evidence" value="ECO:0007669"/>
    <property type="project" value="UniProtKB-KW"/>
</dbReference>
<feature type="transmembrane region" description="Helical" evidence="14">
    <location>
        <begin position="101"/>
        <end position="122"/>
    </location>
</feature>
<keyword evidence="6 14" id="KW-0808">Transferase</keyword>
<dbReference type="PANTHER" id="PTHR34697:SF2">
    <property type="entry name" value="PHOSPHATIDYLGLYCEROL LYSYLTRANSFERASE"/>
    <property type="match status" value="1"/>
</dbReference>
<evidence type="ECO:0000256" key="7">
    <source>
        <dbReference type="ARBA" id="ARBA00022692"/>
    </source>
</evidence>
<feature type="transmembrane region" description="Helical" evidence="14">
    <location>
        <begin position="423"/>
        <end position="445"/>
    </location>
</feature>
<keyword evidence="5" id="KW-1003">Cell membrane</keyword>
<keyword evidence="10 14" id="KW-0472">Membrane</keyword>
<dbReference type="GO" id="GO:0055091">
    <property type="term" value="P:phospholipid homeostasis"/>
    <property type="evidence" value="ECO:0007669"/>
    <property type="project" value="TreeGrafter"/>
</dbReference>
<evidence type="ECO:0000256" key="6">
    <source>
        <dbReference type="ARBA" id="ARBA00022679"/>
    </source>
</evidence>
<comment type="similarity">
    <text evidence="2 14">Belongs to the LPG synthase family.</text>
</comment>
<evidence type="ECO:0000256" key="8">
    <source>
        <dbReference type="ARBA" id="ARBA00022989"/>
    </source>
</evidence>
<dbReference type="PATRIC" id="fig|942150.3.peg.295"/>
<evidence type="ECO:0000259" key="15">
    <source>
        <dbReference type="Pfam" id="PF09924"/>
    </source>
</evidence>
<protein>
    <recommendedName>
        <fullName evidence="4 14">Phosphatidylglycerol lysyltransferase</fullName>
        <ecNumber evidence="3 14">2.3.2.3</ecNumber>
    </recommendedName>
    <alternativeName>
        <fullName evidence="12 14">Lysylphosphatidylglycerol synthase</fullName>
    </alternativeName>
</protein>
<feature type="domain" description="Phosphatidylglycerol lysyltransferase C-terminal" evidence="15">
    <location>
        <begin position="542"/>
        <end position="835"/>
    </location>
</feature>
<dbReference type="Proteomes" id="UP000051783">
    <property type="component" value="Unassembled WGS sequence"/>
</dbReference>
<feature type="transmembrane region" description="Helical" evidence="14">
    <location>
        <begin position="457"/>
        <end position="479"/>
    </location>
</feature>
<evidence type="ECO:0000256" key="11">
    <source>
        <dbReference type="ARBA" id="ARBA00023251"/>
    </source>
</evidence>
<dbReference type="InterPro" id="IPR022791">
    <property type="entry name" value="L-PG_synthase/AglD"/>
</dbReference>
<dbReference type="GO" id="GO:0046677">
    <property type="term" value="P:response to antibiotic"/>
    <property type="evidence" value="ECO:0007669"/>
    <property type="project" value="UniProtKB-KW"/>
</dbReference>
<feature type="transmembrane region" description="Helical" evidence="14">
    <location>
        <begin position="143"/>
        <end position="168"/>
    </location>
</feature>
<reference evidence="16 17" key="1">
    <citation type="journal article" date="2015" name="Genome Announc.">
        <title>Expanding the biotechnology potential of lactobacilli through comparative genomics of 213 strains and associated genera.</title>
        <authorList>
            <person name="Sun Z."/>
            <person name="Harris H.M."/>
            <person name="McCann A."/>
            <person name="Guo C."/>
            <person name="Argimon S."/>
            <person name="Zhang W."/>
            <person name="Yang X."/>
            <person name="Jeffery I.B."/>
            <person name="Cooney J.C."/>
            <person name="Kagawa T.F."/>
            <person name="Liu W."/>
            <person name="Song Y."/>
            <person name="Salvetti E."/>
            <person name="Wrobel A."/>
            <person name="Rasinkangas P."/>
            <person name="Parkhill J."/>
            <person name="Rea M.C."/>
            <person name="O'Sullivan O."/>
            <person name="Ritari J."/>
            <person name="Douillard F.P."/>
            <person name="Paul Ross R."/>
            <person name="Yang R."/>
            <person name="Briner A.E."/>
            <person name="Felis G.E."/>
            <person name="de Vos W.M."/>
            <person name="Barrangou R."/>
            <person name="Klaenhammer T.R."/>
            <person name="Caufield P.W."/>
            <person name="Cui Y."/>
            <person name="Zhang H."/>
            <person name="O'Toole P.W."/>
        </authorList>
    </citation>
    <scope>NUCLEOTIDE SEQUENCE [LARGE SCALE GENOMIC DNA]</scope>
    <source>
        <strain evidence="16 17">LMG 26013</strain>
    </source>
</reference>
<comment type="catalytic activity">
    <reaction evidence="13 14">
        <text>L-lysyl-tRNA(Lys) + a 1,2-diacyl-sn-glycero-3-phospho-(1'-sn-glycerol) = a 1,2-diacyl-sn-glycero-3-phospho-1'-(3'-O-L-lysyl)-sn-glycerol + tRNA(Lys)</text>
        <dbReference type="Rhea" id="RHEA:10668"/>
        <dbReference type="Rhea" id="RHEA-COMP:9696"/>
        <dbReference type="Rhea" id="RHEA-COMP:9697"/>
        <dbReference type="ChEBI" id="CHEBI:64716"/>
        <dbReference type="ChEBI" id="CHEBI:75792"/>
        <dbReference type="ChEBI" id="CHEBI:78442"/>
        <dbReference type="ChEBI" id="CHEBI:78529"/>
        <dbReference type="EC" id="2.3.2.3"/>
    </reaction>
</comment>
<keyword evidence="11 14" id="KW-0046">Antibiotic resistance</keyword>
<evidence type="ECO:0000256" key="3">
    <source>
        <dbReference type="ARBA" id="ARBA00012014"/>
    </source>
</evidence>
<dbReference type="GO" id="GO:0006629">
    <property type="term" value="P:lipid metabolic process"/>
    <property type="evidence" value="ECO:0007669"/>
    <property type="project" value="UniProtKB-KW"/>
</dbReference>
<comment type="subcellular location">
    <subcellularLocation>
        <location evidence="1 14">Cell membrane</location>
        <topology evidence="1 14">Multi-pass membrane protein</topology>
    </subcellularLocation>
</comment>
<feature type="transmembrane region" description="Helical" evidence="14">
    <location>
        <begin position="20"/>
        <end position="40"/>
    </location>
</feature>
<feature type="transmembrane region" description="Helical" evidence="14">
    <location>
        <begin position="61"/>
        <end position="81"/>
    </location>
</feature>
<evidence type="ECO:0000256" key="12">
    <source>
        <dbReference type="ARBA" id="ARBA00031899"/>
    </source>
</evidence>
<keyword evidence="8 14" id="KW-1133">Transmembrane helix</keyword>
<keyword evidence="9 14" id="KW-0443">Lipid metabolism</keyword>
<evidence type="ECO:0000313" key="16">
    <source>
        <dbReference type="EMBL" id="KRO09159.1"/>
    </source>
</evidence>
<evidence type="ECO:0000313" key="17">
    <source>
        <dbReference type="Proteomes" id="UP000051783"/>
    </source>
</evidence>
<dbReference type="InterPro" id="IPR016181">
    <property type="entry name" value="Acyl_CoA_acyltransferase"/>
</dbReference>
<dbReference type="AlphaFoldDB" id="A0A0R2M6X8"/>
<keyword evidence="17" id="KW-1185">Reference proteome</keyword>
<keyword evidence="16" id="KW-0030">Aminoacyl-tRNA synthetase</keyword>
<feature type="transmembrane region" description="Helical" evidence="14">
    <location>
        <begin position="260"/>
        <end position="278"/>
    </location>
</feature>
<dbReference type="NCBIfam" id="NF033480">
    <property type="entry name" value="bifunc_MprF"/>
    <property type="match status" value="1"/>
</dbReference>
<feature type="transmembrane region" description="Helical" evidence="14">
    <location>
        <begin position="369"/>
        <end position="391"/>
    </location>
</feature>
<sequence length="878" mass="98801">MGELALKAALQKMGAVLNKRMGIIKALFVFSVLLFVITEVGKIAKEVSGEQLANALASQSWWHLLSMVVIGIIAVTPMLTYDVMITKFLPNHYSLGYIFKAGWITNTFTNIGGFGGVLGASLRANFYNKAATKKQIVFAISKIALFLVSGLSLYCMISLVLVYGFGIGSMYGSYWIWLVGGAIYFPAIFIFTRVNDSEFFDGLTLGNVVRLLSGSFGEWTGCVLFFLLIGNFMHLPIDFAAVVPLFVIASVVGEVSMVPGGIGSFDVFMIFGLGAVGVSRPDAVAWLLFYRLFYYIIPFAIGLALFVHDTGHRFNERLEGIPKIALQRFAQLALTVFLYASGLLMLLMSTVPNFAYNNKLFLQFYPYTFFFINQATSIVMAFLLIGVALGTAGRVKKAFWPTVVVLFVAILNTIRWLVVYDAISMKFIIFLVIILGVVVLSKHAYYRDHLSFSWGQTLWVACVYVVTFVLYTIVGVYNAPQIHHRHAVPEALFFPSQKLWVFGVIGLVLAALILVLMYRYFATGHNSRIGQAMDAQRVKQVITTYGGNEISHLAYLNDKLAYYYQVDGEDQLIFLYQKKADKLIIMGEPFGNQEQLQAALEQLMDDADSDGCSLVFYEISENLTMHLHEMGFDFIKTGEEGHVKLADFSLAGKRLRGERALMNKFTRDNYQFEVLQPPFSKEVMAELKAVSDSWLNGETEKGFSLGFFSETYLNQAPIAVVYNPEHQIVAFANIMPQGNEQSTSIDLMRSSTDAPSGIMDTVFVHLFEQARDQGYQYFNMGMAPLSGVGVSRYSFIQEKIAHLIYEYGYQLYGFQGLRSYKEKYVTEWEPKYIAYRKRNSLIFTILQLLQVVNTRVNKHGSHHRTFLVPKRLQSSSRH</sequence>
<feature type="transmembrane region" description="Helical" evidence="14">
    <location>
        <begin position="207"/>
        <end position="229"/>
    </location>
</feature>
<dbReference type="PANTHER" id="PTHR34697">
    <property type="entry name" value="PHOSPHATIDYLGLYCEROL LYSYLTRANSFERASE"/>
    <property type="match status" value="1"/>
</dbReference>
<dbReference type="GO" id="GO:0050071">
    <property type="term" value="F:phosphatidylglycerol lysyltransferase activity"/>
    <property type="evidence" value="ECO:0007669"/>
    <property type="project" value="UniProtKB-EC"/>
</dbReference>
<feature type="transmembrane region" description="Helical" evidence="14">
    <location>
        <begin position="329"/>
        <end position="349"/>
    </location>
</feature>
<dbReference type="Pfam" id="PF09924">
    <property type="entry name" value="LPG_synthase_C"/>
    <property type="match status" value="1"/>
</dbReference>
<comment type="function">
    <text evidence="14">Catalyzes the transfer of a lysyl group from L-lysyl-tRNA(Lys) to membrane-bound phosphatidylglycerol (PG), which produces lysylphosphatidylglycerol (LPG), a major component of the bacterial membrane with a positive net charge. LPG synthesis contributes to bacterial virulence as it is involved in the resistance mechanism against cationic antimicrobial peptides (CAMP) produces by the host's immune system (defensins, cathelicidins) and by the competing microorganisms.</text>
</comment>
<gene>
    <name evidence="14" type="primary">mprF</name>
    <name evidence="16" type="ORF">IV64_GL000288</name>
</gene>
<evidence type="ECO:0000256" key="9">
    <source>
        <dbReference type="ARBA" id="ARBA00023098"/>
    </source>
</evidence>
<name>A0A0R2M6X8_9LACO</name>
<evidence type="ECO:0000256" key="2">
    <source>
        <dbReference type="ARBA" id="ARBA00008627"/>
    </source>
</evidence>
<keyword evidence="16" id="KW-0436">Ligase</keyword>
<keyword evidence="7 14" id="KW-0812">Transmembrane</keyword>
<evidence type="ECO:0000256" key="14">
    <source>
        <dbReference type="RuleBase" id="RU363042"/>
    </source>
</evidence>